<dbReference type="Gene3D" id="3.40.190.10">
    <property type="entry name" value="Periplasmic binding protein-like II"/>
    <property type="match status" value="2"/>
</dbReference>
<proteinExistence type="predicted"/>
<evidence type="ECO:0000313" key="1">
    <source>
        <dbReference type="EMBL" id="SUQ64959.1"/>
    </source>
</evidence>
<dbReference type="RefSeq" id="WP_115088444.1">
    <property type="nucleotide sequence ID" value="NZ_CBCSFG010000018.1"/>
</dbReference>
<dbReference type="Proteomes" id="UP000255177">
    <property type="component" value="Unassembled WGS sequence"/>
</dbReference>
<evidence type="ECO:0000313" key="2">
    <source>
        <dbReference type="Proteomes" id="UP000255177"/>
    </source>
</evidence>
<dbReference type="SUPFAM" id="SSF53850">
    <property type="entry name" value="Periplasmic binding protein-like II"/>
    <property type="match status" value="1"/>
</dbReference>
<sequence>MTYHWQASVRRGLPLLLGLLLSFGLPASAWAKERLFWLLRDLPPLTIFEGTGKGQGVIDQLLPLLIEQMPEYDHSIVRVNRARGIQMLQESTFTCDPTLLWTPERARYVHFSIPSLGVLSSGLVVRRKDQRLLEPYLQNNQVDLHAMLGNTSLKLGVVAQRSYSAAVDELLKTLPDTTLSRHYGNDAVTSLLQMQQHDRLQLVLGYWPEVRYLLQQQGWPTDDYAFYPIQGVEQYQLLRVGCSDTPLGREAISHINKLLLPLRDDTLPDLYAQWLAPEMREQYLHDSLRLFGEHP</sequence>
<dbReference type="EMBL" id="UIDD01000010">
    <property type="protein sequence ID" value="SUQ64959.1"/>
    <property type="molecule type" value="Genomic_DNA"/>
</dbReference>
<keyword evidence="2" id="KW-1185">Reference proteome</keyword>
<gene>
    <name evidence="1" type="ORF">CCOS864_04429</name>
</gene>
<reference evidence="2" key="1">
    <citation type="submission" date="2018-07" db="EMBL/GenBank/DDBJ databases">
        <authorList>
            <person name="Blom J."/>
        </authorList>
    </citation>
    <scope>NUCLEOTIDE SEQUENCE [LARGE SCALE GENOMIC DNA]</scope>
    <source>
        <strain evidence="2">CCOS 864</strain>
    </source>
</reference>
<dbReference type="NCBIfam" id="TIGR02285">
    <property type="entry name" value="TIGR02285 family protein"/>
    <property type="match status" value="1"/>
</dbReference>
<accession>A0A380T401</accession>
<organism evidence="1 2">
    <name type="scientific">Pseudomonas wadenswilerensis</name>
    <dbReference type="NCBI Taxonomy" id="1785161"/>
    <lineage>
        <taxon>Bacteria</taxon>
        <taxon>Pseudomonadati</taxon>
        <taxon>Pseudomonadota</taxon>
        <taxon>Gammaproteobacteria</taxon>
        <taxon>Pseudomonadales</taxon>
        <taxon>Pseudomonadaceae</taxon>
        <taxon>Pseudomonas</taxon>
    </lineage>
</organism>
<name>A0A380T401_9PSED</name>
<dbReference type="AlphaFoldDB" id="A0A380T401"/>
<protein>
    <submittedName>
        <fullName evidence="1">Uncharacterized protein</fullName>
    </submittedName>
</protein>
<dbReference type="InterPro" id="IPR011972">
    <property type="entry name" value="CHP02285"/>
</dbReference>